<dbReference type="NCBIfam" id="NF045521">
    <property type="entry name" value="rhoda_near_glyco"/>
    <property type="match status" value="1"/>
</dbReference>
<name>A0ABY4HS01_9FLAO</name>
<sequence length="164" mass="19107">MKLFITIAFINIFGVSFSQKTIPEVIQKYNKNTVPYISVEELKNQEEILLLDAREQEEYKVSHLEKAIFVGHTTFNTKMFEKQFPNKNQPIVVYCSIGVRSEQIGEKLLKLGYTNVQNLYGGIFEWINKENLVVCANNQVTDSIHVFSKEWEKYVTKGTKIYKK</sequence>
<dbReference type="EMBL" id="CP090145">
    <property type="protein sequence ID" value="UOX34284.1"/>
    <property type="molecule type" value="Genomic_DNA"/>
</dbReference>
<dbReference type="InterPro" id="IPR050229">
    <property type="entry name" value="GlpE_sulfurtransferase"/>
</dbReference>
<reference evidence="2" key="2">
    <citation type="submission" date="2022-04" db="EMBL/GenBank/DDBJ databases">
        <title>Complete Genome Sequence of Flavobacterium sediminilitoris YSM-43, Isolated from a Tidal Sediment.</title>
        <authorList>
            <person name="Lee P.A."/>
        </authorList>
    </citation>
    <scope>NUCLEOTIDE SEQUENCE</scope>
    <source>
        <strain evidence="2">YSM-43</strain>
    </source>
</reference>
<dbReference type="PANTHER" id="PTHR43031">
    <property type="entry name" value="FAD-DEPENDENT OXIDOREDUCTASE"/>
    <property type="match status" value="1"/>
</dbReference>
<dbReference type="InterPro" id="IPR001763">
    <property type="entry name" value="Rhodanese-like_dom"/>
</dbReference>
<dbReference type="SUPFAM" id="SSF52821">
    <property type="entry name" value="Rhodanese/Cell cycle control phosphatase"/>
    <property type="match status" value="1"/>
</dbReference>
<reference evidence="2" key="1">
    <citation type="submission" date="2021-12" db="EMBL/GenBank/DDBJ databases">
        <authorList>
            <person name="Cha I.-T."/>
            <person name="Lee K.-E."/>
            <person name="Park S.-J."/>
        </authorList>
    </citation>
    <scope>NUCLEOTIDE SEQUENCE</scope>
    <source>
        <strain evidence="2">YSM-43</strain>
    </source>
</reference>
<organism evidence="2 3">
    <name type="scientific">Flavobacterium sediminilitoris</name>
    <dbReference type="NCBI Taxonomy" id="2024526"/>
    <lineage>
        <taxon>Bacteria</taxon>
        <taxon>Pseudomonadati</taxon>
        <taxon>Bacteroidota</taxon>
        <taxon>Flavobacteriia</taxon>
        <taxon>Flavobacteriales</taxon>
        <taxon>Flavobacteriaceae</taxon>
        <taxon>Flavobacterium</taxon>
    </lineage>
</organism>
<proteinExistence type="predicted"/>
<dbReference type="PROSITE" id="PS50206">
    <property type="entry name" value="RHODANESE_3"/>
    <property type="match status" value="1"/>
</dbReference>
<dbReference type="CDD" id="cd00158">
    <property type="entry name" value="RHOD"/>
    <property type="match status" value="1"/>
</dbReference>
<dbReference type="RefSeq" id="WP_246917044.1">
    <property type="nucleotide sequence ID" value="NZ_CP090145.1"/>
</dbReference>
<dbReference type="PANTHER" id="PTHR43031:SF1">
    <property type="entry name" value="PYRIDINE NUCLEOTIDE-DISULPHIDE OXIDOREDUCTASE"/>
    <property type="match status" value="1"/>
</dbReference>
<protein>
    <submittedName>
        <fullName evidence="2">Rhodanese-like domain-containing protein</fullName>
    </submittedName>
</protein>
<dbReference type="Pfam" id="PF00581">
    <property type="entry name" value="Rhodanese"/>
    <property type="match status" value="1"/>
</dbReference>
<dbReference type="InterPro" id="IPR036873">
    <property type="entry name" value="Rhodanese-like_dom_sf"/>
</dbReference>
<accession>A0ABY4HS01</accession>
<dbReference type="SMART" id="SM00450">
    <property type="entry name" value="RHOD"/>
    <property type="match status" value="1"/>
</dbReference>
<feature type="domain" description="Rhodanese" evidence="1">
    <location>
        <begin position="44"/>
        <end position="131"/>
    </location>
</feature>
<evidence type="ECO:0000313" key="3">
    <source>
        <dbReference type="Proteomes" id="UP000830454"/>
    </source>
</evidence>
<dbReference type="Gene3D" id="3.40.250.10">
    <property type="entry name" value="Rhodanese-like domain"/>
    <property type="match status" value="1"/>
</dbReference>
<evidence type="ECO:0000313" key="2">
    <source>
        <dbReference type="EMBL" id="UOX34284.1"/>
    </source>
</evidence>
<evidence type="ECO:0000259" key="1">
    <source>
        <dbReference type="PROSITE" id="PS50206"/>
    </source>
</evidence>
<gene>
    <name evidence="2" type="ORF">LXD69_01915</name>
</gene>
<keyword evidence="3" id="KW-1185">Reference proteome</keyword>
<dbReference type="Proteomes" id="UP000830454">
    <property type="component" value="Chromosome"/>
</dbReference>